<evidence type="ECO:0000313" key="3">
    <source>
        <dbReference type="Proteomes" id="UP001148838"/>
    </source>
</evidence>
<sequence length="259" mass="29113">MGNPRAKIPEDVMAQGVVAVKNSMPLNTAATRYGIARNTLRYHVNDGAEKKYIGRPALLSFAQGRELCSRIFRVADVGMPLSSKLVKRTVFTFCVINGIKNNFCKNLGLVASRQDSFRNLRTIVGSGSFAVLEQSRRKNRYESKIWENFSDVWLKSMTPNNIMSRFRATGICPFNPEVTPHSAFAPSDLYCGAMLKDLALVRQKGGRARRQARGEKGARRGERKRGLRQALGRWAVRGEGGKEAARNRNLQKRKPRDIR</sequence>
<gene>
    <name evidence="2" type="ORF">ANN_04934</name>
</gene>
<name>A0ABQ8TBC5_PERAM</name>
<evidence type="ECO:0008006" key="4">
    <source>
        <dbReference type="Google" id="ProtNLM"/>
    </source>
</evidence>
<feature type="compositionally biased region" description="Basic residues" evidence="1">
    <location>
        <begin position="249"/>
        <end position="259"/>
    </location>
</feature>
<organism evidence="2 3">
    <name type="scientific">Periplaneta americana</name>
    <name type="common">American cockroach</name>
    <name type="synonym">Blatta americana</name>
    <dbReference type="NCBI Taxonomy" id="6978"/>
    <lineage>
        <taxon>Eukaryota</taxon>
        <taxon>Metazoa</taxon>
        <taxon>Ecdysozoa</taxon>
        <taxon>Arthropoda</taxon>
        <taxon>Hexapoda</taxon>
        <taxon>Insecta</taxon>
        <taxon>Pterygota</taxon>
        <taxon>Neoptera</taxon>
        <taxon>Polyneoptera</taxon>
        <taxon>Dictyoptera</taxon>
        <taxon>Blattodea</taxon>
        <taxon>Blattoidea</taxon>
        <taxon>Blattidae</taxon>
        <taxon>Blattinae</taxon>
        <taxon>Periplaneta</taxon>
    </lineage>
</organism>
<keyword evidence="3" id="KW-1185">Reference proteome</keyword>
<dbReference type="Proteomes" id="UP001148838">
    <property type="component" value="Unassembled WGS sequence"/>
</dbReference>
<proteinExistence type="predicted"/>
<feature type="region of interest" description="Disordered" evidence="1">
    <location>
        <begin position="205"/>
        <end position="259"/>
    </location>
</feature>
<evidence type="ECO:0000256" key="1">
    <source>
        <dbReference type="SAM" id="MobiDB-lite"/>
    </source>
</evidence>
<reference evidence="2 3" key="1">
    <citation type="journal article" date="2022" name="Allergy">
        <title>Genome assembly and annotation of Periplaneta americana reveal a comprehensive cockroach allergen profile.</title>
        <authorList>
            <person name="Wang L."/>
            <person name="Xiong Q."/>
            <person name="Saelim N."/>
            <person name="Wang L."/>
            <person name="Nong W."/>
            <person name="Wan A.T."/>
            <person name="Shi M."/>
            <person name="Liu X."/>
            <person name="Cao Q."/>
            <person name="Hui J.H.L."/>
            <person name="Sookrung N."/>
            <person name="Leung T.F."/>
            <person name="Tungtrongchitr A."/>
            <person name="Tsui S.K.W."/>
        </authorList>
    </citation>
    <scope>NUCLEOTIDE SEQUENCE [LARGE SCALE GENOMIC DNA]</scope>
    <source>
        <strain evidence="2">PWHHKU_190912</strain>
    </source>
</reference>
<accession>A0ABQ8TBC5</accession>
<evidence type="ECO:0000313" key="2">
    <source>
        <dbReference type="EMBL" id="KAJ4443266.1"/>
    </source>
</evidence>
<protein>
    <recommendedName>
        <fullName evidence="4">HTH psq-type domain-containing protein</fullName>
    </recommendedName>
</protein>
<dbReference type="EMBL" id="JAJSOF020000013">
    <property type="protein sequence ID" value="KAJ4443266.1"/>
    <property type="molecule type" value="Genomic_DNA"/>
</dbReference>
<comment type="caution">
    <text evidence="2">The sequence shown here is derived from an EMBL/GenBank/DDBJ whole genome shotgun (WGS) entry which is preliminary data.</text>
</comment>